<dbReference type="GO" id="GO:0030863">
    <property type="term" value="C:cortical cytoskeleton"/>
    <property type="evidence" value="ECO:0007669"/>
    <property type="project" value="TreeGrafter"/>
</dbReference>
<accession>A0A367JST0</accession>
<dbReference type="GO" id="GO:0030036">
    <property type="term" value="P:actin cytoskeleton organization"/>
    <property type="evidence" value="ECO:0007669"/>
    <property type="project" value="TreeGrafter"/>
</dbReference>
<dbReference type="InterPro" id="IPR017865">
    <property type="entry name" value="F-actin_cap_asu_CS"/>
</dbReference>
<dbReference type="Proteomes" id="UP000253551">
    <property type="component" value="Unassembled WGS sequence"/>
</dbReference>
<dbReference type="OrthoDB" id="340550at2759"/>
<comment type="caution">
    <text evidence="7">The sequence shown here is derived from an EMBL/GenBank/DDBJ whole genome shotgun (WGS) entry which is preliminary data.</text>
</comment>
<sequence>KASELEDYTEEIPNGSLREAVEKEALDYVNDHYPNGVCTVHATENNEIAIAIVDNKYNPNNFWNGRWLASWIYDTQSGSLKGATKVNVHYYEDGNVQLNADKTFEAQVTKVDDEAQLAKSLLKQIASIDRGYQNTMNESYSELADDTFKCLRRALPMTRNKLDWNKIMNYKIGNELSQK</sequence>
<dbReference type="EMBL" id="PJQM01002760">
    <property type="protein sequence ID" value="RCH92978.1"/>
    <property type="molecule type" value="Genomic_DNA"/>
</dbReference>
<dbReference type="STRING" id="4846.A0A367JST0"/>
<dbReference type="Pfam" id="PF01267">
    <property type="entry name" value="F-actin_cap_A"/>
    <property type="match status" value="1"/>
</dbReference>
<keyword evidence="4 6" id="KW-0009">Actin-binding</keyword>
<evidence type="ECO:0000313" key="7">
    <source>
        <dbReference type="EMBL" id="RCH92978.1"/>
    </source>
</evidence>
<evidence type="ECO:0000256" key="5">
    <source>
        <dbReference type="ARBA" id="ARBA00025389"/>
    </source>
</evidence>
<dbReference type="GO" id="GO:0051016">
    <property type="term" value="P:barbed-end actin filament capping"/>
    <property type="evidence" value="ECO:0007669"/>
    <property type="project" value="UniProtKB-UniRule"/>
</dbReference>
<comment type="subunit">
    <text evidence="6">Heterodimer of an alpha and a beta subunit.</text>
</comment>
<dbReference type="InterPro" id="IPR002189">
    <property type="entry name" value="CapZ_alpha"/>
</dbReference>
<dbReference type="GO" id="GO:0008290">
    <property type="term" value="C:F-actin capping protein complex"/>
    <property type="evidence" value="ECO:0007669"/>
    <property type="project" value="UniProtKB-UniRule"/>
</dbReference>
<evidence type="ECO:0000313" key="8">
    <source>
        <dbReference type="Proteomes" id="UP000253551"/>
    </source>
</evidence>
<dbReference type="AlphaFoldDB" id="A0A367JST0"/>
<reference evidence="7 8" key="1">
    <citation type="journal article" date="2018" name="G3 (Bethesda)">
        <title>Phylogenetic and Phylogenomic Definition of Rhizopus Species.</title>
        <authorList>
            <person name="Gryganskyi A.P."/>
            <person name="Golan J."/>
            <person name="Dolatabadi S."/>
            <person name="Mondo S."/>
            <person name="Robb S."/>
            <person name="Idnurm A."/>
            <person name="Muszewska A."/>
            <person name="Steczkiewicz K."/>
            <person name="Masonjones S."/>
            <person name="Liao H.L."/>
            <person name="Gajdeczka M.T."/>
            <person name="Anike F."/>
            <person name="Vuek A."/>
            <person name="Anishchenko I.M."/>
            <person name="Voigt K."/>
            <person name="de Hoog G.S."/>
            <person name="Smith M.E."/>
            <person name="Heitman J."/>
            <person name="Vilgalys R."/>
            <person name="Stajich J.E."/>
        </authorList>
    </citation>
    <scope>NUCLEOTIDE SEQUENCE [LARGE SCALE GENOMIC DNA]</scope>
    <source>
        <strain evidence="7 8">LSU 92-RS-03</strain>
    </source>
</reference>
<proteinExistence type="inferred from homology"/>
<evidence type="ECO:0000256" key="6">
    <source>
        <dbReference type="RuleBase" id="RU365077"/>
    </source>
</evidence>
<dbReference type="GO" id="GO:0051015">
    <property type="term" value="F:actin filament binding"/>
    <property type="evidence" value="ECO:0007669"/>
    <property type="project" value="TreeGrafter"/>
</dbReference>
<evidence type="ECO:0000256" key="4">
    <source>
        <dbReference type="ARBA" id="ARBA00023203"/>
    </source>
</evidence>
<evidence type="ECO:0000256" key="2">
    <source>
        <dbReference type="ARBA" id="ARBA00014038"/>
    </source>
</evidence>
<dbReference type="FunFam" id="3.90.1150.210:FF:000003">
    <property type="entry name" value="F-actin-capping protein subunit alpha"/>
    <property type="match status" value="1"/>
</dbReference>
<name>A0A367JST0_RHIST</name>
<dbReference type="InterPro" id="IPR042276">
    <property type="entry name" value="CapZ_alpha/beta_2"/>
</dbReference>
<protein>
    <recommendedName>
        <fullName evidence="2 6">F-actin-capping protein subunit alpha</fullName>
    </recommendedName>
</protein>
<dbReference type="PROSITE" id="PS00748">
    <property type="entry name" value="F_ACTIN_CAPPING_A_1"/>
    <property type="match status" value="1"/>
</dbReference>
<dbReference type="Gene3D" id="3.90.1150.210">
    <property type="entry name" value="F-actin capping protein, beta subunit"/>
    <property type="match status" value="1"/>
</dbReference>
<gene>
    <name evidence="7" type="primary">CAPZA2_2</name>
    <name evidence="7" type="ORF">CU098_010924</name>
</gene>
<organism evidence="7 8">
    <name type="scientific">Rhizopus stolonifer</name>
    <name type="common">Rhizopus nigricans</name>
    <dbReference type="NCBI Taxonomy" id="4846"/>
    <lineage>
        <taxon>Eukaryota</taxon>
        <taxon>Fungi</taxon>
        <taxon>Fungi incertae sedis</taxon>
        <taxon>Mucoromycota</taxon>
        <taxon>Mucoromycotina</taxon>
        <taxon>Mucoromycetes</taxon>
        <taxon>Mucorales</taxon>
        <taxon>Mucorineae</taxon>
        <taxon>Rhizopodaceae</taxon>
        <taxon>Rhizopus</taxon>
    </lineage>
</organism>
<feature type="non-terminal residue" evidence="7">
    <location>
        <position position="1"/>
    </location>
</feature>
<evidence type="ECO:0000256" key="3">
    <source>
        <dbReference type="ARBA" id="ARBA00022467"/>
    </source>
</evidence>
<evidence type="ECO:0000256" key="1">
    <source>
        <dbReference type="ARBA" id="ARBA00010479"/>
    </source>
</evidence>
<keyword evidence="3 6" id="KW-0117">Actin capping</keyword>
<dbReference type="InterPro" id="IPR037282">
    <property type="entry name" value="CapZ_alpha/beta"/>
</dbReference>
<comment type="similarity">
    <text evidence="1 6">Belongs to the F-actin-capping protein alpha subunit family.</text>
</comment>
<dbReference type="PRINTS" id="PR00191">
    <property type="entry name" value="FACTINCAPA"/>
</dbReference>
<comment type="function">
    <text evidence="5 6">F-actin-capping proteins bind in a Ca(2+)-independent manner to the fast growing ends of actin filaments (barbed end) thereby blocking the exchange of subunits at these ends. Unlike other capping proteins (such as gelsolin and severin), these proteins do not sever actin filaments.</text>
</comment>
<dbReference type="SUPFAM" id="SSF90096">
    <property type="entry name" value="Subunits of heterodimeric actin filament capping protein Capz"/>
    <property type="match status" value="1"/>
</dbReference>
<dbReference type="PANTHER" id="PTHR10653:SF0">
    <property type="entry name" value="F-ACTIN-CAPPING PROTEIN SUBUNIT ALPHA"/>
    <property type="match status" value="1"/>
</dbReference>
<dbReference type="PANTHER" id="PTHR10653">
    <property type="entry name" value="F-ACTIN-CAPPING PROTEIN SUBUNIT ALPHA"/>
    <property type="match status" value="1"/>
</dbReference>
<keyword evidence="8" id="KW-1185">Reference proteome</keyword>